<keyword evidence="3" id="KW-1185">Reference proteome</keyword>
<organism evidence="2 3">
    <name type="scientific">Trebonia kvetii</name>
    <dbReference type="NCBI Taxonomy" id="2480626"/>
    <lineage>
        <taxon>Bacteria</taxon>
        <taxon>Bacillati</taxon>
        <taxon>Actinomycetota</taxon>
        <taxon>Actinomycetes</taxon>
        <taxon>Streptosporangiales</taxon>
        <taxon>Treboniaceae</taxon>
        <taxon>Trebonia</taxon>
    </lineage>
</organism>
<feature type="transmembrane region" description="Helical" evidence="1">
    <location>
        <begin position="231"/>
        <end position="252"/>
    </location>
</feature>
<feature type="transmembrane region" description="Helical" evidence="1">
    <location>
        <begin position="59"/>
        <end position="79"/>
    </location>
</feature>
<sequence>MRTPEKVLSFACLAVGGAAAGYVYFVRVLRPAPPAVACPSGLVDDWRCASYQVIVSKPFFLLAGALIGTWFAYALVRLYTAPGPSFTWREGLVTAPPVLAMTAWIIALHPGVSWFWADSLGWWEVLFFLLAAVLVRLAIGVASVAKVRGGLILAFGVPIIFASLGYAYITLFQLPPVGHSCPAFAQASDCTYHPLIGESRPWVFLGLLAGIWLAYAVAVGVAGAPRRTLDWIECAIVLPTMTAVIWWALAVGPDQAGGGYVDRFVLAVCLTAVLRLLLGARIVSREVSGMLAKLGMVRKTAAS</sequence>
<protein>
    <submittedName>
        <fullName evidence="2">Uncharacterized protein</fullName>
    </submittedName>
</protein>
<feature type="transmembrane region" description="Helical" evidence="1">
    <location>
        <begin position="264"/>
        <end position="283"/>
    </location>
</feature>
<feature type="transmembrane region" description="Helical" evidence="1">
    <location>
        <begin position="91"/>
        <end position="108"/>
    </location>
</feature>
<evidence type="ECO:0000256" key="1">
    <source>
        <dbReference type="SAM" id="Phobius"/>
    </source>
</evidence>
<feature type="transmembrane region" description="Helical" evidence="1">
    <location>
        <begin position="120"/>
        <end position="139"/>
    </location>
</feature>
<dbReference type="EMBL" id="RPFW01000012">
    <property type="protein sequence ID" value="TVY99681.1"/>
    <property type="molecule type" value="Genomic_DNA"/>
</dbReference>
<dbReference type="Proteomes" id="UP000460272">
    <property type="component" value="Unassembled WGS sequence"/>
</dbReference>
<reference evidence="2 3" key="1">
    <citation type="submission" date="2018-11" db="EMBL/GenBank/DDBJ databases">
        <title>Trebonia kvetii gen.nov., sp.nov., a novel acidophilic actinobacterium, and proposal of the new actinobacterial family Treboniaceae fam. nov.</title>
        <authorList>
            <person name="Rapoport D."/>
            <person name="Sagova-Mareckova M."/>
            <person name="Sedlacek I."/>
            <person name="Provaznik J."/>
            <person name="Kralova S."/>
            <person name="Pavlinic D."/>
            <person name="Benes V."/>
            <person name="Kopecky J."/>
        </authorList>
    </citation>
    <scope>NUCLEOTIDE SEQUENCE [LARGE SCALE GENOMIC DNA]</scope>
    <source>
        <strain evidence="2 3">15Tr583</strain>
    </source>
</reference>
<keyword evidence="1" id="KW-1133">Transmembrane helix</keyword>
<feature type="transmembrane region" description="Helical" evidence="1">
    <location>
        <begin position="202"/>
        <end position="224"/>
    </location>
</feature>
<name>A0A6P2BL35_9ACTN</name>
<comment type="caution">
    <text evidence="2">The sequence shown here is derived from an EMBL/GenBank/DDBJ whole genome shotgun (WGS) entry which is preliminary data.</text>
</comment>
<accession>A0A6P2BL35</accession>
<dbReference type="AlphaFoldDB" id="A0A6P2BL35"/>
<evidence type="ECO:0000313" key="2">
    <source>
        <dbReference type="EMBL" id="TVY99681.1"/>
    </source>
</evidence>
<dbReference type="RefSeq" id="WP_145862166.1">
    <property type="nucleotide sequence ID" value="NZ_RPFW01000012.1"/>
</dbReference>
<keyword evidence="1" id="KW-0472">Membrane</keyword>
<evidence type="ECO:0000313" key="3">
    <source>
        <dbReference type="Proteomes" id="UP000460272"/>
    </source>
</evidence>
<feature type="transmembrane region" description="Helical" evidence="1">
    <location>
        <begin position="151"/>
        <end position="169"/>
    </location>
</feature>
<gene>
    <name evidence="2" type="ORF">EAS64_41240</name>
</gene>
<proteinExistence type="predicted"/>
<keyword evidence="1" id="KW-0812">Transmembrane</keyword>